<dbReference type="STRING" id="48269.A0A183MGI7"/>
<gene>
    <name evidence="1" type="ORF">SMRZ_LOCUS15162</name>
</gene>
<organism evidence="1 2">
    <name type="scientific">Schistosoma margrebowiei</name>
    <dbReference type="NCBI Taxonomy" id="48269"/>
    <lineage>
        <taxon>Eukaryota</taxon>
        <taxon>Metazoa</taxon>
        <taxon>Spiralia</taxon>
        <taxon>Lophotrochozoa</taxon>
        <taxon>Platyhelminthes</taxon>
        <taxon>Trematoda</taxon>
        <taxon>Digenea</taxon>
        <taxon>Strigeidida</taxon>
        <taxon>Schistosomatoidea</taxon>
        <taxon>Schistosomatidae</taxon>
        <taxon>Schistosoma</taxon>
    </lineage>
</organism>
<evidence type="ECO:0000313" key="2">
    <source>
        <dbReference type="Proteomes" id="UP000277204"/>
    </source>
</evidence>
<dbReference type="EMBL" id="UZAI01016885">
    <property type="protein sequence ID" value="VDP17615.1"/>
    <property type="molecule type" value="Genomic_DNA"/>
</dbReference>
<accession>A0A183MGI7</accession>
<evidence type="ECO:0000313" key="1">
    <source>
        <dbReference type="EMBL" id="VDP17615.1"/>
    </source>
</evidence>
<dbReference type="Proteomes" id="UP000277204">
    <property type="component" value="Unassembled WGS sequence"/>
</dbReference>
<sequence>MYSTTSVRLLSIGFTINVQRCLTSLNRCLPEDASLMLFARWYVISNAPGTKSSYKFQEPETSYCDDTGDLGINYFDGPGEWNRFANFILSASGFSFYHRHTGNIVSSECQNNVGGIFRSSKRRRPGPEESSELDWNNLIDLLDLGYDNELVHPSLFLPKSTNLLFMKLDFEKNLAFSDQKQSVYLSYVRDDPDSRIILSYLPTILFAFHLTYEESIFELTKYEFLDIVNLFTWSSYNVHLNK</sequence>
<protein>
    <submittedName>
        <fullName evidence="1">Uncharacterized protein</fullName>
    </submittedName>
</protein>
<keyword evidence="2" id="KW-1185">Reference proteome</keyword>
<reference evidence="1 2" key="1">
    <citation type="submission" date="2018-11" db="EMBL/GenBank/DDBJ databases">
        <authorList>
            <consortium name="Pathogen Informatics"/>
        </authorList>
    </citation>
    <scope>NUCLEOTIDE SEQUENCE [LARGE SCALE GENOMIC DNA]</scope>
    <source>
        <strain evidence="1 2">Zambia</strain>
    </source>
</reference>
<proteinExistence type="predicted"/>
<dbReference type="AlphaFoldDB" id="A0A183MGI7"/>
<name>A0A183MGI7_9TREM</name>